<proteinExistence type="predicted"/>
<feature type="compositionally biased region" description="Low complexity" evidence="1">
    <location>
        <begin position="38"/>
        <end position="61"/>
    </location>
</feature>
<evidence type="ECO:0000313" key="2">
    <source>
        <dbReference type="EMBL" id="TDT14761.1"/>
    </source>
</evidence>
<dbReference type="EMBL" id="SOAU01000001">
    <property type="protein sequence ID" value="TDT14761.1"/>
    <property type="molecule type" value="Genomic_DNA"/>
</dbReference>
<dbReference type="AlphaFoldDB" id="A0A4R7HUX8"/>
<reference evidence="2 3" key="1">
    <citation type="submission" date="2019-03" db="EMBL/GenBank/DDBJ databases">
        <title>Sequencing the genomes of 1000 actinobacteria strains.</title>
        <authorList>
            <person name="Klenk H.-P."/>
        </authorList>
    </citation>
    <scope>NUCLEOTIDE SEQUENCE [LARGE SCALE GENOMIC DNA]</scope>
    <source>
        <strain evidence="2 3">DSM 18936</strain>
    </source>
</reference>
<gene>
    <name evidence="2" type="ORF">BDK89_0317</name>
</gene>
<name>A0A4R7HUX8_9ACTN</name>
<organism evidence="2 3">
    <name type="scientific">Ilumatobacter fluminis</name>
    <dbReference type="NCBI Taxonomy" id="467091"/>
    <lineage>
        <taxon>Bacteria</taxon>
        <taxon>Bacillati</taxon>
        <taxon>Actinomycetota</taxon>
        <taxon>Acidimicrobiia</taxon>
        <taxon>Acidimicrobiales</taxon>
        <taxon>Ilumatobacteraceae</taxon>
        <taxon>Ilumatobacter</taxon>
    </lineage>
</organism>
<keyword evidence="3" id="KW-1185">Reference proteome</keyword>
<evidence type="ECO:0000313" key="3">
    <source>
        <dbReference type="Proteomes" id="UP000294558"/>
    </source>
</evidence>
<dbReference type="PROSITE" id="PS51257">
    <property type="entry name" value="PROKAR_LIPOPROTEIN"/>
    <property type="match status" value="1"/>
</dbReference>
<protein>
    <submittedName>
        <fullName evidence="2">Uncharacterized protein</fullName>
    </submittedName>
</protein>
<sequence length="220" mass="22654">MNKHRGSAVVVCFVLAACGSGDDGDGLSAASDTAPVTATAPASVAGSNDADSDSVADVAPSENGVATAATDVQDETSSGSSTASSYDPVDLEPGTAVVSVDGNEYRFERGDGTFDVCELNPDFELGEAEMDLVGGPEEGSPHLDFHYGPDKQVMVVAFLPDTAYIVGKGEETDPYFQQFGVVPPRMDPIEVGDGMASGITRMVDGIAGDDVEATFAIRCR</sequence>
<evidence type="ECO:0000256" key="1">
    <source>
        <dbReference type="SAM" id="MobiDB-lite"/>
    </source>
</evidence>
<dbReference type="Proteomes" id="UP000294558">
    <property type="component" value="Unassembled WGS sequence"/>
</dbReference>
<dbReference type="RefSeq" id="WP_133867279.1">
    <property type="nucleotide sequence ID" value="NZ_SOAU01000001.1"/>
</dbReference>
<feature type="compositionally biased region" description="Low complexity" evidence="1">
    <location>
        <begin position="76"/>
        <end position="85"/>
    </location>
</feature>
<accession>A0A4R7HUX8</accession>
<feature type="region of interest" description="Disordered" evidence="1">
    <location>
        <begin position="38"/>
        <end position="93"/>
    </location>
</feature>
<comment type="caution">
    <text evidence="2">The sequence shown here is derived from an EMBL/GenBank/DDBJ whole genome shotgun (WGS) entry which is preliminary data.</text>
</comment>